<dbReference type="Pfam" id="PF13462">
    <property type="entry name" value="Thioredoxin_4"/>
    <property type="match status" value="1"/>
</dbReference>
<protein>
    <recommendedName>
        <fullName evidence="9">Thioredoxin-like fold domain-containing protein</fullName>
    </recommendedName>
</protein>
<dbReference type="InterPro" id="IPR036249">
    <property type="entry name" value="Thioredoxin-like_sf"/>
</dbReference>
<keyword evidence="7" id="KW-0676">Redox-active center</keyword>
<evidence type="ECO:0000313" key="10">
    <source>
        <dbReference type="EMBL" id="RCU45961.1"/>
    </source>
</evidence>
<feature type="region of interest" description="Disordered" evidence="8">
    <location>
        <begin position="33"/>
        <end position="71"/>
    </location>
</feature>
<dbReference type="PANTHER" id="PTHR13887:SF14">
    <property type="entry name" value="DISULFIDE BOND FORMATION PROTEIN D"/>
    <property type="match status" value="1"/>
</dbReference>
<feature type="domain" description="Thioredoxin-like fold" evidence="9">
    <location>
        <begin position="72"/>
        <end position="212"/>
    </location>
</feature>
<keyword evidence="4" id="KW-0249">Electron transport</keyword>
<evidence type="ECO:0000313" key="11">
    <source>
        <dbReference type="Proteomes" id="UP000252189"/>
    </source>
</evidence>
<feature type="compositionally biased region" description="Gly residues" evidence="8">
    <location>
        <begin position="33"/>
        <end position="46"/>
    </location>
</feature>
<evidence type="ECO:0000256" key="2">
    <source>
        <dbReference type="ARBA" id="ARBA00007787"/>
    </source>
</evidence>
<dbReference type="EMBL" id="QPHM01000001">
    <property type="protein sequence ID" value="RCU45961.1"/>
    <property type="molecule type" value="Genomic_DNA"/>
</dbReference>
<dbReference type="AlphaFoldDB" id="A0A368N8P4"/>
<dbReference type="SUPFAM" id="SSF52833">
    <property type="entry name" value="Thioredoxin-like"/>
    <property type="match status" value="1"/>
</dbReference>
<keyword evidence="3" id="KW-0732">Signal</keyword>
<evidence type="ECO:0000256" key="1">
    <source>
        <dbReference type="ARBA" id="ARBA00005791"/>
    </source>
</evidence>
<dbReference type="RefSeq" id="WP_114447515.1">
    <property type="nucleotide sequence ID" value="NZ_QPHM01000001.1"/>
</dbReference>
<reference evidence="10 11" key="1">
    <citation type="submission" date="2018-07" db="EMBL/GenBank/DDBJ databases">
        <title>Genome sequences of Haloplanus salinus JCM 18368T.</title>
        <authorList>
            <person name="Kim Y.B."/>
            <person name="Roh S.W."/>
        </authorList>
    </citation>
    <scope>NUCLEOTIDE SEQUENCE [LARGE SCALE GENOMIC DNA]</scope>
    <source>
        <strain evidence="10 11">JCM 18368</strain>
    </source>
</reference>
<dbReference type="OrthoDB" id="15256at2157"/>
<keyword evidence="4" id="KW-0813">Transport</keyword>
<evidence type="ECO:0000256" key="8">
    <source>
        <dbReference type="SAM" id="MobiDB-lite"/>
    </source>
</evidence>
<evidence type="ECO:0000256" key="4">
    <source>
        <dbReference type="ARBA" id="ARBA00022982"/>
    </source>
</evidence>
<dbReference type="Gene3D" id="3.40.30.10">
    <property type="entry name" value="Glutaredoxin"/>
    <property type="match status" value="1"/>
</dbReference>
<proteinExistence type="inferred from homology"/>
<comment type="caution">
    <text evidence="10">The sequence shown here is derived from an EMBL/GenBank/DDBJ whole genome shotgun (WGS) entry which is preliminary data.</text>
</comment>
<organism evidence="10 11">
    <name type="scientific">Haloplanus salinus</name>
    <dbReference type="NCBI Taxonomy" id="1126245"/>
    <lineage>
        <taxon>Archaea</taxon>
        <taxon>Methanobacteriati</taxon>
        <taxon>Methanobacteriota</taxon>
        <taxon>Stenosarchaea group</taxon>
        <taxon>Halobacteria</taxon>
        <taxon>Halobacteriales</taxon>
        <taxon>Haloferacaceae</taxon>
        <taxon>Haloplanus</taxon>
    </lineage>
</organism>
<name>A0A368N8P4_9EURY</name>
<keyword evidence="6" id="KW-1015">Disulfide bond</keyword>
<comment type="similarity">
    <text evidence="1">Belongs to the thioredoxin family. DsbA subfamily.</text>
</comment>
<evidence type="ECO:0000256" key="7">
    <source>
        <dbReference type="ARBA" id="ARBA00023284"/>
    </source>
</evidence>
<evidence type="ECO:0000256" key="6">
    <source>
        <dbReference type="ARBA" id="ARBA00023157"/>
    </source>
</evidence>
<dbReference type="GO" id="GO:0016491">
    <property type="term" value="F:oxidoreductase activity"/>
    <property type="evidence" value="ECO:0007669"/>
    <property type="project" value="UniProtKB-KW"/>
</dbReference>
<gene>
    <name evidence="10" type="ORF">DU504_00755</name>
</gene>
<comment type="similarity">
    <text evidence="2">Belongs to the glutaredoxin family.</text>
</comment>
<dbReference type="PANTHER" id="PTHR13887">
    <property type="entry name" value="GLUTATHIONE S-TRANSFERASE KAPPA"/>
    <property type="match status" value="1"/>
</dbReference>
<keyword evidence="11" id="KW-1185">Reference proteome</keyword>
<evidence type="ECO:0000259" key="9">
    <source>
        <dbReference type="Pfam" id="PF13462"/>
    </source>
</evidence>
<dbReference type="InterPro" id="IPR012336">
    <property type="entry name" value="Thioredoxin-like_fold"/>
</dbReference>
<accession>A0A368N8P4</accession>
<evidence type="ECO:0000256" key="5">
    <source>
        <dbReference type="ARBA" id="ARBA00023002"/>
    </source>
</evidence>
<keyword evidence="5" id="KW-0560">Oxidoreductase</keyword>
<sequence>MTDDPTGRTTRRALLAGGVSMLGAGCLGSGGGGNGNGNDGGDGGSGDTPTLADHPVAGNLDTQPRLGPDPATAAGTIVAFEDPSCPRCAAFEKQTVPKIRSELVDPGDASYVVRTAPLVYPWGEPAIHALEATYARDADAFWALLAHYFDEQDAFDTGNVLDRTESFLSGETAVDGAAVVADAESGASDDAVGVDVDAAEAADVSGTPTVFLFRDGEYRTRVTGSVSFDLVEQSLGL</sequence>
<evidence type="ECO:0000256" key="3">
    <source>
        <dbReference type="ARBA" id="ARBA00022729"/>
    </source>
</evidence>
<dbReference type="Proteomes" id="UP000252189">
    <property type="component" value="Unassembled WGS sequence"/>
</dbReference>